<evidence type="ECO:0000313" key="1">
    <source>
        <dbReference type="EMBL" id="MBB6410823.1"/>
    </source>
</evidence>
<sequence length="48" mass="5416">MINTGVMIVHPYFGYRFLPAEDDFAARTARIEYAMSIDGDVEGPIHID</sequence>
<dbReference type="AlphaFoldDB" id="A0A841PBB2"/>
<comment type="caution">
    <text evidence="1">The sequence shown here is derived from an EMBL/GenBank/DDBJ whole genome shotgun (WGS) entry which is preliminary data.</text>
</comment>
<proteinExistence type="predicted"/>
<reference evidence="1 2" key="1">
    <citation type="submission" date="2020-08" db="EMBL/GenBank/DDBJ databases">
        <title>Genomic Encyclopedia of Type Strains, Phase IV (KMG-IV): sequencing the most valuable type-strain genomes for metagenomic binning, comparative biology and taxonomic classification.</title>
        <authorList>
            <person name="Goeker M."/>
        </authorList>
    </citation>
    <scope>NUCLEOTIDE SEQUENCE [LARGE SCALE GENOMIC DNA]</scope>
    <source>
        <strain evidence="1 2">DSM 100039</strain>
    </source>
</reference>
<accession>A0A841PBB2</accession>
<evidence type="ECO:0000313" key="2">
    <source>
        <dbReference type="Proteomes" id="UP000556329"/>
    </source>
</evidence>
<protein>
    <submittedName>
        <fullName evidence="1">Uncharacterized protein</fullName>
    </submittedName>
</protein>
<dbReference type="EMBL" id="JACHEF010000003">
    <property type="protein sequence ID" value="MBB6410823.1"/>
    <property type="molecule type" value="Genomic_DNA"/>
</dbReference>
<organism evidence="1 2">
    <name type="scientific">Mesorhizobium sangaii</name>
    <dbReference type="NCBI Taxonomy" id="505389"/>
    <lineage>
        <taxon>Bacteria</taxon>
        <taxon>Pseudomonadati</taxon>
        <taxon>Pseudomonadota</taxon>
        <taxon>Alphaproteobacteria</taxon>
        <taxon>Hyphomicrobiales</taxon>
        <taxon>Phyllobacteriaceae</taxon>
        <taxon>Mesorhizobium</taxon>
    </lineage>
</organism>
<name>A0A841PBB2_9HYPH</name>
<keyword evidence="2" id="KW-1185">Reference proteome</keyword>
<gene>
    <name evidence="1" type="ORF">HNQ71_003497</name>
</gene>
<dbReference type="Proteomes" id="UP000556329">
    <property type="component" value="Unassembled WGS sequence"/>
</dbReference>
<dbReference type="RefSeq" id="WP_184873721.1">
    <property type="nucleotide sequence ID" value="NZ_JACHEF010000003.1"/>
</dbReference>